<dbReference type="EMBL" id="MN739747">
    <property type="protein sequence ID" value="QHT24686.1"/>
    <property type="molecule type" value="Genomic_DNA"/>
</dbReference>
<organism evidence="1">
    <name type="scientific">viral metagenome</name>
    <dbReference type="NCBI Taxonomy" id="1070528"/>
    <lineage>
        <taxon>unclassified sequences</taxon>
        <taxon>metagenomes</taxon>
        <taxon>organismal metagenomes</taxon>
    </lineage>
</organism>
<accession>A0A6C0E686</accession>
<name>A0A6C0E686_9ZZZZ</name>
<proteinExistence type="predicted"/>
<reference evidence="1" key="1">
    <citation type="journal article" date="2020" name="Nature">
        <title>Giant virus diversity and host interactions through global metagenomics.</title>
        <authorList>
            <person name="Schulz F."/>
            <person name="Roux S."/>
            <person name="Paez-Espino D."/>
            <person name="Jungbluth S."/>
            <person name="Walsh D.A."/>
            <person name="Denef V.J."/>
            <person name="McMahon K.D."/>
            <person name="Konstantinidis K.T."/>
            <person name="Eloe-Fadrosh E.A."/>
            <person name="Kyrpides N.C."/>
            <person name="Woyke T."/>
        </authorList>
    </citation>
    <scope>NUCLEOTIDE SEQUENCE</scope>
    <source>
        <strain evidence="1">GVMAG-M-3300023179-150</strain>
    </source>
</reference>
<protein>
    <submittedName>
        <fullName evidence="1">Uncharacterized protein</fullName>
    </submittedName>
</protein>
<sequence length="270" mass="32274">MSNQNLPHYNKPIIGSGRNVCDYYLYNYYLQKYYLTDKYLDAYYLDNGVAYDNQKINIIEINNDLRIKNNIAYEKYYSEQFHRRCDHHWEVLMWMSISTISSFVTINNVKSKLCCFSFISHQEKTHIYYISRKVLDAIEDFLNNKNDEHFIGNMDYQLYKYLNNKIQLNMKKFLPNINVICPHCKIIISLNCFCSQCGWELRVYFLNNIRNNFMNGERYTCLSDNGYIIAVPILGTIIRAKDTMINAFKLPYNIHHNVWKNSSIINHIFL</sequence>
<evidence type="ECO:0000313" key="1">
    <source>
        <dbReference type="EMBL" id="QHT24686.1"/>
    </source>
</evidence>
<dbReference type="AlphaFoldDB" id="A0A6C0E686"/>